<keyword evidence="2" id="KW-1185">Reference proteome</keyword>
<accession>A0ABW5X487</accession>
<reference evidence="2" key="1">
    <citation type="journal article" date="2019" name="Int. J. Syst. Evol. Microbiol.">
        <title>The Global Catalogue of Microorganisms (GCM) 10K type strain sequencing project: providing services to taxonomists for standard genome sequencing and annotation.</title>
        <authorList>
            <consortium name="The Broad Institute Genomics Platform"/>
            <consortium name="The Broad Institute Genome Sequencing Center for Infectious Disease"/>
            <person name="Wu L."/>
            <person name="Ma J."/>
        </authorList>
    </citation>
    <scope>NUCLEOTIDE SEQUENCE [LARGE SCALE GENOMIC DNA]</scope>
    <source>
        <strain evidence="2">KCTC 52925</strain>
    </source>
</reference>
<dbReference type="CDD" id="cd24079">
    <property type="entry name" value="ASKHA_NBD_PG1100-like"/>
    <property type="match status" value="1"/>
</dbReference>
<dbReference type="InterPro" id="IPR052519">
    <property type="entry name" value="Euk-type_GlcNAc_Kinase"/>
</dbReference>
<dbReference type="PANTHER" id="PTHR43190:SF3">
    <property type="entry name" value="N-ACETYL-D-GLUCOSAMINE KINASE"/>
    <property type="match status" value="1"/>
</dbReference>
<comment type="caution">
    <text evidence="1">The sequence shown here is derived from an EMBL/GenBank/DDBJ whole genome shotgun (WGS) entry which is preliminary data.</text>
</comment>
<dbReference type="Proteomes" id="UP001597438">
    <property type="component" value="Unassembled WGS sequence"/>
</dbReference>
<dbReference type="SUPFAM" id="SSF53067">
    <property type="entry name" value="Actin-like ATPase domain"/>
    <property type="match status" value="2"/>
</dbReference>
<dbReference type="InterPro" id="IPR043129">
    <property type="entry name" value="ATPase_NBD"/>
</dbReference>
<dbReference type="Gene3D" id="3.30.420.40">
    <property type="match status" value="2"/>
</dbReference>
<keyword evidence="1" id="KW-0808">Transferase</keyword>
<dbReference type="RefSeq" id="WP_251741850.1">
    <property type="nucleotide sequence ID" value="NZ_JBHUOJ010000008.1"/>
</dbReference>
<evidence type="ECO:0000313" key="1">
    <source>
        <dbReference type="EMBL" id="MFD2832391.1"/>
    </source>
</evidence>
<sequence>MEIEKLIESSQELMLHKDIISKVYFYSAGCGTVKADMKMKDVFESFFKSVKSINIHGDIAAAVHATTQNPGIVCILGTGSNCCFYDGEHIYLKNPSLGYLLGDEGSGNALGREVLKSYYLKTMPENLRVQFEREYQTDLDLVLEQLYQRPNPNRYLATFAKFVFQHRNESFVENLLHENISKFISSCLYAYKKELDRYPVHFVGSIAYYSQDIIKKILLEHGYIPGHFIKKPIENIINFIKDN</sequence>
<dbReference type="Gene3D" id="1.10.720.160">
    <property type="match status" value="1"/>
</dbReference>
<proteinExistence type="predicted"/>
<dbReference type="PANTHER" id="PTHR43190">
    <property type="entry name" value="N-ACETYL-D-GLUCOSAMINE KINASE"/>
    <property type="match status" value="1"/>
</dbReference>
<protein>
    <submittedName>
        <fullName evidence="1">N-acetylglucosamine kinase</fullName>
    </submittedName>
</protein>
<keyword evidence="1" id="KW-0418">Kinase</keyword>
<dbReference type="EMBL" id="JBHUOJ010000008">
    <property type="protein sequence ID" value="MFD2832391.1"/>
    <property type="molecule type" value="Genomic_DNA"/>
</dbReference>
<evidence type="ECO:0000313" key="2">
    <source>
        <dbReference type="Proteomes" id="UP001597438"/>
    </source>
</evidence>
<organism evidence="1 2">
    <name type="scientific">Christiangramia antarctica</name>
    <dbReference type="NCBI Taxonomy" id="2058158"/>
    <lineage>
        <taxon>Bacteria</taxon>
        <taxon>Pseudomonadati</taxon>
        <taxon>Bacteroidota</taxon>
        <taxon>Flavobacteriia</taxon>
        <taxon>Flavobacteriales</taxon>
        <taxon>Flavobacteriaceae</taxon>
        <taxon>Christiangramia</taxon>
    </lineage>
</organism>
<dbReference type="GO" id="GO:0016301">
    <property type="term" value="F:kinase activity"/>
    <property type="evidence" value="ECO:0007669"/>
    <property type="project" value="UniProtKB-KW"/>
</dbReference>
<name>A0ABW5X487_9FLAO</name>
<gene>
    <name evidence="1" type="ORF">ACFSYS_03770</name>
</gene>